<feature type="region of interest" description="Actin-binding" evidence="9">
    <location>
        <begin position="104"/>
        <end position="126"/>
    </location>
</feature>
<comment type="caution">
    <text evidence="12">The sequence shown here is derived from an EMBL/GenBank/DDBJ whole genome shotgun (WGS) entry which is preliminary data.</text>
</comment>
<evidence type="ECO:0000256" key="3">
    <source>
        <dbReference type="ARBA" id="ARBA00022490"/>
    </source>
</evidence>
<sequence>GSPGLGWNGRVGRQSQLFPSSSNAEEDGIFVNSASSKLLERAHDILMRNKNYKSKQVFPKHLLNVKSLKYLSNLTLHDRITKSLLHLHKKKKPPSISAQFQASLNKLMETLGQSEPYFVKCIRSNADKLPLRFDDNLVLRQLRYTGMLETVRIRQSGYNVKYTFKVMHTVCCHHVDNPRLFSSTLISIPGKNVCKALK</sequence>
<proteinExistence type="inferred from homology"/>
<reference evidence="12 13" key="1">
    <citation type="submission" date="2021-06" db="EMBL/GenBank/DDBJ databases">
        <authorList>
            <person name="Palmer J.M."/>
        </authorList>
    </citation>
    <scope>NUCLEOTIDE SEQUENCE [LARGE SCALE GENOMIC DNA]</scope>
    <source>
        <strain evidence="13">if_2019</strain>
        <tissue evidence="12">Muscle</tissue>
    </source>
</reference>
<keyword evidence="7" id="KW-0472">Membrane</keyword>
<dbReference type="InterPro" id="IPR046987">
    <property type="entry name" value="Myo9"/>
</dbReference>
<keyword evidence="9" id="KW-0009">Actin-binding</keyword>
<evidence type="ECO:0000256" key="1">
    <source>
        <dbReference type="ARBA" id="ARBA00004370"/>
    </source>
</evidence>
<dbReference type="InterPro" id="IPR027417">
    <property type="entry name" value="P-loop_NTPase"/>
</dbReference>
<feature type="domain" description="Myosin motor" evidence="11">
    <location>
        <begin position="1"/>
        <end position="198"/>
    </location>
</feature>
<gene>
    <name evidence="12" type="primary">MYO9AA_3</name>
    <name evidence="12" type="ORF">ILYODFUR_017589</name>
</gene>
<keyword evidence="5" id="KW-0067">ATP-binding</keyword>
<dbReference type="PANTHER" id="PTHR46184:SF3">
    <property type="entry name" value="UNCONVENTIONAL MYOSIN-IXA"/>
    <property type="match status" value="1"/>
</dbReference>
<dbReference type="Proteomes" id="UP001482620">
    <property type="component" value="Unassembled WGS sequence"/>
</dbReference>
<evidence type="ECO:0000256" key="6">
    <source>
        <dbReference type="ARBA" id="ARBA00023123"/>
    </source>
</evidence>
<comment type="similarity">
    <text evidence="9">Belongs to the TRAFAC class myosin-kinesin ATPase superfamily. Myosin family.</text>
</comment>
<dbReference type="Gene3D" id="3.40.850.10">
    <property type="entry name" value="Kinesin motor domain"/>
    <property type="match status" value="1"/>
</dbReference>
<dbReference type="Pfam" id="PF00063">
    <property type="entry name" value="Myosin_head"/>
    <property type="match status" value="1"/>
</dbReference>
<evidence type="ECO:0000313" key="12">
    <source>
        <dbReference type="EMBL" id="MEQ2236925.1"/>
    </source>
</evidence>
<feature type="region of interest" description="Disordered" evidence="10">
    <location>
        <begin position="1"/>
        <end position="23"/>
    </location>
</feature>
<keyword evidence="4" id="KW-0547">Nucleotide-binding</keyword>
<evidence type="ECO:0000256" key="9">
    <source>
        <dbReference type="PROSITE-ProRule" id="PRU00782"/>
    </source>
</evidence>
<evidence type="ECO:0000256" key="8">
    <source>
        <dbReference type="ARBA" id="ARBA00023175"/>
    </source>
</evidence>
<evidence type="ECO:0000256" key="7">
    <source>
        <dbReference type="ARBA" id="ARBA00023136"/>
    </source>
</evidence>
<evidence type="ECO:0000256" key="10">
    <source>
        <dbReference type="SAM" id="MobiDB-lite"/>
    </source>
</evidence>
<dbReference type="SUPFAM" id="SSF52540">
    <property type="entry name" value="P-loop containing nucleoside triphosphate hydrolases"/>
    <property type="match status" value="1"/>
</dbReference>
<dbReference type="InterPro" id="IPR036961">
    <property type="entry name" value="Kinesin_motor_dom_sf"/>
</dbReference>
<comment type="subcellular location">
    <subcellularLocation>
        <location evidence="2">Cytoplasm</location>
    </subcellularLocation>
    <subcellularLocation>
        <location evidence="1">Membrane</location>
    </subcellularLocation>
</comment>
<protein>
    <submittedName>
        <fullName evidence="12">Unconventional myosin-IXAa</fullName>
    </submittedName>
</protein>
<dbReference type="EMBL" id="JAHRIQ010048007">
    <property type="protein sequence ID" value="MEQ2236925.1"/>
    <property type="molecule type" value="Genomic_DNA"/>
</dbReference>
<name>A0ABV0TVI9_9TELE</name>
<evidence type="ECO:0000313" key="13">
    <source>
        <dbReference type="Proteomes" id="UP001482620"/>
    </source>
</evidence>
<evidence type="ECO:0000256" key="5">
    <source>
        <dbReference type="ARBA" id="ARBA00022840"/>
    </source>
</evidence>
<dbReference type="PROSITE" id="PS51456">
    <property type="entry name" value="MYOSIN_MOTOR"/>
    <property type="match status" value="1"/>
</dbReference>
<evidence type="ECO:0000259" key="11">
    <source>
        <dbReference type="PROSITE" id="PS51456"/>
    </source>
</evidence>
<evidence type="ECO:0000256" key="2">
    <source>
        <dbReference type="ARBA" id="ARBA00004496"/>
    </source>
</evidence>
<keyword evidence="13" id="KW-1185">Reference proteome</keyword>
<keyword evidence="6 9" id="KW-0518">Myosin</keyword>
<accession>A0ABV0TVI9</accession>
<comment type="caution">
    <text evidence="9">Lacks conserved residue(s) required for the propagation of feature annotation.</text>
</comment>
<feature type="compositionally biased region" description="Polar residues" evidence="10">
    <location>
        <begin position="13"/>
        <end position="23"/>
    </location>
</feature>
<dbReference type="Gene3D" id="1.20.58.530">
    <property type="match status" value="1"/>
</dbReference>
<keyword evidence="3" id="KW-0963">Cytoplasm</keyword>
<evidence type="ECO:0000256" key="4">
    <source>
        <dbReference type="ARBA" id="ARBA00022741"/>
    </source>
</evidence>
<keyword evidence="8" id="KW-0505">Motor protein</keyword>
<organism evidence="12 13">
    <name type="scientific">Ilyodon furcidens</name>
    <name type="common">goldbreast splitfin</name>
    <dbReference type="NCBI Taxonomy" id="33524"/>
    <lineage>
        <taxon>Eukaryota</taxon>
        <taxon>Metazoa</taxon>
        <taxon>Chordata</taxon>
        <taxon>Craniata</taxon>
        <taxon>Vertebrata</taxon>
        <taxon>Euteleostomi</taxon>
        <taxon>Actinopterygii</taxon>
        <taxon>Neopterygii</taxon>
        <taxon>Teleostei</taxon>
        <taxon>Neoteleostei</taxon>
        <taxon>Acanthomorphata</taxon>
        <taxon>Ovalentaria</taxon>
        <taxon>Atherinomorphae</taxon>
        <taxon>Cyprinodontiformes</taxon>
        <taxon>Goodeidae</taxon>
        <taxon>Ilyodon</taxon>
    </lineage>
</organism>
<dbReference type="InterPro" id="IPR001609">
    <property type="entry name" value="Myosin_head_motor_dom-like"/>
</dbReference>
<feature type="non-terminal residue" evidence="12">
    <location>
        <position position="1"/>
    </location>
</feature>
<dbReference type="PANTHER" id="PTHR46184">
    <property type="entry name" value="UNCONVENTIONAL MYOSIN-IXB-LIKE PROTEIN"/>
    <property type="match status" value="1"/>
</dbReference>